<dbReference type="InterPro" id="IPR051808">
    <property type="entry name" value="Type_IV_pilus_biogenesis"/>
</dbReference>
<dbReference type="PANTHER" id="PTHR30604:SF1">
    <property type="entry name" value="DNA UTILIZATION PROTEIN HOFQ"/>
    <property type="match status" value="1"/>
</dbReference>
<accession>X0Y3Q3</accession>
<evidence type="ECO:0008006" key="2">
    <source>
        <dbReference type="Google" id="ProtNLM"/>
    </source>
</evidence>
<feature type="non-terminal residue" evidence="1">
    <location>
        <position position="251"/>
    </location>
</feature>
<organism evidence="1">
    <name type="scientific">marine sediment metagenome</name>
    <dbReference type="NCBI Taxonomy" id="412755"/>
    <lineage>
        <taxon>unclassified sequences</taxon>
        <taxon>metagenomes</taxon>
        <taxon>ecological metagenomes</taxon>
    </lineage>
</organism>
<proteinExistence type="predicted"/>
<dbReference type="PANTHER" id="PTHR30604">
    <property type="entry name" value="PROTEIN TRANSPORT PROTEIN HOFQ"/>
    <property type="match status" value="1"/>
</dbReference>
<gene>
    <name evidence="1" type="ORF">S01H1_64733</name>
</gene>
<evidence type="ECO:0000313" key="1">
    <source>
        <dbReference type="EMBL" id="GAG31466.1"/>
    </source>
</evidence>
<protein>
    <recommendedName>
        <fullName evidence="2">NolW-like domain-containing protein</fullName>
    </recommendedName>
</protein>
<feature type="non-terminal residue" evidence="1">
    <location>
        <position position="1"/>
    </location>
</feature>
<dbReference type="EMBL" id="BARS01042686">
    <property type="protein sequence ID" value="GAG31466.1"/>
    <property type="molecule type" value="Genomic_DNA"/>
</dbReference>
<reference evidence="1" key="1">
    <citation type="journal article" date="2014" name="Front. Microbiol.">
        <title>High frequency of phylogenetically diverse reductive dehalogenase-homologous genes in deep subseafloor sedimentary metagenomes.</title>
        <authorList>
            <person name="Kawai M."/>
            <person name="Futagami T."/>
            <person name="Toyoda A."/>
            <person name="Takaki Y."/>
            <person name="Nishi S."/>
            <person name="Hori S."/>
            <person name="Arai W."/>
            <person name="Tsubouchi T."/>
            <person name="Morono Y."/>
            <person name="Uchiyama I."/>
            <person name="Ito T."/>
            <person name="Fujiyama A."/>
            <person name="Inagaki F."/>
            <person name="Takami H."/>
        </authorList>
    </citation>
    <scope>NUCLEOTIDE SEQUENCE</scope>
    <source>
        <strain evidence="1">Expedition CK06-06</strain>
    </source>
</reference>
<comment type="caution">
    <text evidence="1">The sequence shown here is derived from an EMBL/GenBank/DDBJ whole genome shotgun (WGS) entry which is preliminary data.</text>
</comment>
<dbReference type="AlphaFoldDB" id="X0Y3Q3"/>
<name>X0Y3Q3_9ZZZZ</name>
<sequence length="251" mass="28236">IGFIADTLNAESQRFKGAPTEMVIDQGNKRIIITDTLEHIRKLETWVELLDIRPETRVYPISNVGFTGDSFGDVESAIRDLLTPDAYMQFDYQNYILIVRDLPEVHEDIEEVLSQMDQPPAQIMVQAEILETSADHQFTFGIDYDLSGDLDKAVKDGLFPDIPTGTDPGQDDKFNFHDLRDTFPIFSGGSTGVSIDHLSRHARIQFSAFMSDSTTKLLATPQIYLKNHEEAHIEVGSEVPYLTSNFYGTTV</sequence>